<comment type="caution">
    <text evidence="1">The sequence shown here is derived from an EMBL/GenBank/DDBJ whole genome shotgun (WGS) entry which is preliminary data.</text>
</comment>
<keyword evidence="2" id="KW-1185">Reference proteome</keyword>
<name>A0ACB9PQD0_BAUVA</name>
<organism evidence="1 2">
    <name type="scientific">Bauhinia variegata</name>
    <name type="common">Purple orchid tree</name>
    <name type="synonym">Phanera variegata</name>
    <dbReference type="NCBI Taxonomy" id="167791"/>
    <lineage>
        <taxon>Eukaryota</taxon>
        <taxon>Viridiplantae</taxon>
        <taxon>Streptophyta</taxon>
        <taxon>Embryophyta</taxon>
        <taxon>Tracheophyta</taxon>
        <taxon>Spermatophyta</taxon>
        <taxon>Magnoliopsida</taxon>
        <taxon>eudicotyledons</taxon>
        <taxon>Gunneridae</taxon>
        <taxon>Pentapetalae</taxon>
        <taxon>rosids</taxon>
        <taxon>fabids</taxon>
        <taxon>Fabales</taxon>
        <taxon>Fabaceae</taxon>
        <taxon>Cercidoideae</taxon>
        <taxon>Cercideae</taxon>
        <taxon>Bauhiniinae</taxon>
        <taxon>Bauhinia</taxon>
    </lineage>
</organism>
<sequence length="461" mass="51660">MAEPVMVGGGVSSAIPSTRIKREECKRTKHDSSFSDWKILIGPCDWEDYSKGKEGSARYRIHNLPEKSSAGVYELGIAVTHSRSGRKIKDLAPDEIVVVYLGQADNVRTRLQSYGRTGAHLGSTCSAHDPHDCNHASPQKGSQFFEQIFSQGYPIFYRWASMQSKEGAKQTEDWLLNVFDYPWNTINNGTRRPNDILQKLNKSASDTRRFSDIPFTQKQVGIRIKSSMHPSDEKLCEAEEDRYNFLSRVIKFNGSRPRIVEDITGVIRENAKICGVALGDGSVCTRPPAERRMRCCEHKGMRINGSNAKPESMVILKSNVDHGVEESPKTQERVIESFTIICGIILDDGSPCRKEPVKGRKRCVEHKGERVQAQTSVHKSVVAGNSKFRNNVVSESNARNASSMQKTSAMYKLDKVQGQSPFSSKICGVNLRNGFCCTREPVRGRVRCEEHKGMRVSKAHF</sequence>
<evidence type="ECO:0000313" key="1">
    <source>
        <dbReference type="EMBL" id="KAI4350721.1"/>
    </source>
</evidence>
<reference evidence="1 2" key="1">
    <citation type="journal article" date="2022" name="DNA Res.">
        <title>Chromosomal-level genome assembly of the orchid tree Bauhinia variegata (Leguminosae; Cercidoideae) supports the allotetraploid origin hypothesis of Bauhinia.</title>
        <authorList>
            <person name="Zhong Y."/>
            <person name="Chen Y."/>
            <person name="Zheng D."/>
            <person name="Pang J."/>
            <person name="Liu Y."/>
            <person name="Luo S."/>
            <person name="Meng S."/>
            <person name="Qian L."/>
            <person name="Wei D."/>
            <person name="Dai S."/>
            <person name="Zhou R."/>
        </authorList>
    </citation>
    <scope>NUCLEOTIDE SEQUENCE [LARGE SCALE GENOMIC DNA]</scope>
    <source>
        <strain evidence="1">BV-YZ2020</strain>
    </source>
</reference>
<proteinExistence type="predicted"/>
<gene>
    <name evidence="1" type="ORF">L6164_005149</name>
</gene>
<protein>
    <submittedName>
        <fullName evidence="1">Uncharacterized protein</fullName>
    </submittedName>
</protein>
<accession>A0ACB9PQD0</accession>
<evidence type="ECO:0000313" key="2">
    <source>
        <dbReference type="Proteomes" id="UP000828941"/>
    </source>
</evidence>
<dbReference type="Proteomes" id="UP000828941">
    <property type="component" value="Chromosome 3"/>
</dbReference>
<dbReference type="EMBL" id="CM039428">
    <property type="protein sequence ID" value="KAI4350721.1"/>
    <property type="molecule type" value="Genomic_DNA"/>
</dbReference>